<sequence length="187" mass="21247">MLRPIRQETNRVAAGRRLAARSIVITHLSALNSFVFRRQIDPIKDGETRAESVYPGAELLSTQEEHATSYKELGYAKVLLDSFIPGSVFNDYSDINVGEPAFNAQVEPFFIENSESGREMLRNIPDWRPRKGDIFALIIDESTIKWIECVGSIGQSLTEDHGEKYVFNTRDSLSHLEPFKNQDELLE</sequence>
<protein>
    <submittedName>
        <fullName evidence="1">Uncharacterized protein</fullName>
    </submittedName>
</protein>
<reference evidence="1 2" key="1">
    <citation type="submission" date="2016-08" db="EMBL/GenBank/DDBJ databases">
        <title>Complete genome sequence of Acinetobacter baylyi strain GFJ2.</title>
        <authorList>
            <person name="Tabata M."/>
            <person name="Kuboki S."/>
            <person name="Gibu N."/>
            <person name="Kinouchi Y."/>
            <person name="Vangnai A."/>
            <person name="Kasai D."/>
            <person name="Fukuda M."/>
        </authorList>
    </citation>
    <scope>NUCLEOTIDE SEQUENCE [LARGE SCALE GENOMIC DNA]</scope>
    <source>
        <strain evidence="1 2">GFJ2</strain>
        <plasmid evidence="2">Plasmid pgfj2</plasmid>
    </source>
</reference>
<dbReference type="KEGG" id="asol:BEN76_16890"/>
<keyword evidence="1" id="KW-0614">Plasmid</keyword>
<accession>A0A1P8ENB9</accession>
<evidence type="ECO:0000313" key="1">
    <source>
        <dbReference type="EMBL" id="APV37724.1"/>
    </source>
</evidence>
<proteinExistence type="predicted"/>
<evidence type="ECO:0000313" key="2">
    <source>
        <dbReference type="Proteomes" id="UP000185674"/>
    </source>
</evidence>
<dbReference type="Proteomes" id="UP000185674">
    <property type="component" value="Plasmid pGFJ2"/>
</dbReference>
<gene>
    <name evidence="1" type="ORF">BEN76_16890</name>
</gene>
<dbReference type="AlphaFoldDB" id="A0A1P8ENB9"/>
<dbReference type="RefSeq" id="WP_076033732.1">
    <property type="nucleotide sequence ID" value="NZ_CP016898.1"/>
</dbReference>
<geneLocation type="plasmid" evidence="2">
    <name>pgfj2</name>
</geneLocation>
<dbReference type="EMBL" id="CP016898">
    <property type="protein sequence ID" value="APV37724.1"/>
    <property type="molecule type" value="Genomic_DNA"/>
</dbReference>
<name>A0A1P8ENB9_9GAMM</name>
<organism evidence="1 2">
    <name type="scientific">Acinetobacter soli</name>
    <dbReference type="NCBI Taxonomy" id="487316"/>
    <lineage>
        <taxon>Bacteria</taxon>
        <taxon>Pseudomonadati</taxon>
        <taxon>Pseudomonadota</taxon>
        <taxon>Gammaproteobacteria</taxon>
        <taxon>Moraxellales</taxon>
        <taxon>Moraxellaceae</taxon>
        <taxon>Acinetobacter</taxon>
    </lineage>
</organism>